<dbReference type="EMBL" id="VFET01000005">
    <property type="protein sequence ID" value="TWS05597.1"/>
    <property type="molecule type" value="Genomic_DNA"/>
</dbReference>
<organism evidence="2 4">
    <name type="scientific">Pseudomonas extremaustralis</name>
    <dbReference type="NCBI Taxonomy" id="359110"/>
    <lineage>
        <taxon>Bacteria</taxon>
        <taxon>Pseudomonadati</taxon>
        <taxon>Pseudomonadota</taxon>
        <taxon>Gammaproteobacteria</taxon>
        <taxon>Pseudomonadales</taxon>
        <taxon>Pseudomonadaceae</taxon>
        <taxon>Pseudomonas</taxon>
    </lineage>
</organism>
<keyword evidence="3" id="KW-1185">Reference proteome</keyword>
<gene>
    <name evidence="2" type="ORF">FIV36_07640</name>
    <name evidence="1" type="ORF">SAMN05216591_1923</name>
</gene>
<reference evidence="2 4" key="2">
    <citation type="submission" date="2019-06" db="EMBL/GenBank/DDBJ databases">
        <title>Pseudomonas bimorpha sp. nov. isolated from bovine raw milk and skim milk concentrate.</title>
        <authorList>
            <person name="Hofmann K."/>
            <person name="Huptas C."/>
            <person name="Doll E."/>
            <person name="Scherer S."/>
            <person name="Wenning M."/>
        </authorList>
    </citation>
    <scope>NUCLEOTIDE SEQUENCE [LARGE SCALE GENOMIC DNA]</scope>
    <source>
        <strain evidence="2 4">DSM 17835</strain>
    </source>
</reference>
<dbReference type="GeneID" id="78553402"/>
<evidence type="ECO:0000313" key="2">
    <source>
        <dbReference type="EMBL" id="TWS05597.1"/>
    </source>
</evidence>
<evidence type="ECO:0000313" key="3">
    <source>
        <dbReference type="Proteomes" id="UP000182858"/>
    </source>
</evidence>
<accession>A0A5C5QJT6</accession>
<evidence type="ECO:0000313" key="4">
    <source>
        <dbReference type="Proteomes" id="UP000317951"/>
    </source>
</evidence>
<dbReference type="AlphaFoldDB" id="A0A5C5QJT6"/>
<protein>
    <submittedName>
        <fullName evidence="2">Uncharacterized protein</fullName>
    </submittedName>
</protein>
<sequence>MDDLYALAETWEPLPSDSVLATTADPVYAYLSDTQALHAEGDKALIEQLINLLNTPPGAQLPPPSQPVPIAEQSMLGRWSGAFSKAINGKTFLAWAEPQGFDFNTLRVLDSRLHVTAHGQPKVFSLADESGWWALANPIIYISRLVDPTALGMPYLGPKSGTETITLALDLTLAFHGYPMPTNRLAAMTIVEELQALQGFPMFDDNGRGKSIIRAELTQQVRDCRQLADTLEPLIRDEQNFFALDIYRTRLHLTSDSRLARSLKEAAALLQAILDENGLGGTVQAPTNAHFDFKRKLICVLANDNGQAESTLVPALPDTRWDRLVLLGEQLGIHLYPAHSVSLVDALQAYAFERPLGREAISALIQRLRDKAVPAQPVILNTTRSFSELQRFRRYVGKLNDRHTLHRVLSQVIDDGNLHGPEGLERVMTADPDALLAVVKGAYSLLHRLTDDPDFLKVRTRERIDPDSHVLLSASGNIGAFGLDGIWKSLSEAIAEHDHLVQLKRALMKVAANTGGQLRTNDIVGLAQALKLYQLPLPSTLEDARTLLQRLEIPLPLPSGPGPYWRALTSVGAQPSAWTLSPFEREQILAISTEFMADRTGTLFGYLCQPLLDGKSAADVRAEADYLMMRLLASPTAQQLGQTLADALHWHGVHAADSSESGSRNALIFAALILSLDPQCDAQRTGINYLDWHADYYWGESVSWVRNHIETALGGAGEPLAALATHLILSEKSPHLLVRDIPDETPYLSSHTWVLFCQYVMHMEKITPGSSRQLSYAQIMFLAFSPPKGRWKTFLGSPQAAVPILDWAVVNGVLAPRPRYNLQAVNTAIDALNAQRTRLNGSLEAFAKPVVSLRETARDDLRRVYPDNPWLDAPILMWLPDNSPFSEDRHFEGIYTGPQHSFTDLHMADRLDVTSTTWHSSHATVKYQEMAKRFHLLGRIYNVFSQAFDQKLNQLKAAYRESICYWLSQLTLPRREALEYGHIRFFSLSRPGPSPRAPASVGRFGVLLQVTYLSDQHFYECFPRQLLIRPRRDLDARQLKHAVDTGTRQPWMRFDWAAYEHGDWPADLASLEANTDVLIRAFGKDLPEAIEVAPLDAQGRRVPRTLDSPRSHALAQALLSHLLEDGLALREKARQPITLEEAVSEHDPWADFLRNMALKSG</sequence>
<dbReference type="OrthoDB" id="6761402at2"/>
<name>A0A5C5QJT6_9PSED</name>
<proteinExistence type="predicted"/>
<dbReference type="EMBL" id="LT629689">
    <property type="protein sequence ID" value="SDF09220.1"/>
    <property type="molecule type" value="Genomic_DNA"/>
</dbReference>
<dbReference type="Proteomes" id="UP000317951">
    <property type="component" value="Unassembled WGS sequence"/>
</dbReference>
<dbReference type="RefSeq" id="WP_010564778.1">
    <property type="nucleotide sequence ID" value="NZ_LT629689.1"/>
</dbReference>
<evidence type="ECO:0000313" key="1">
    <source>
        <dbReference type="EMBL" id="SDF09220.1"/>
    </source>
</evidence>
<dbReference type="Proteomes" id="UP000182858">
    <property type="component" value="Chromosome I"/>
</dbReference>
<reference evidence="1 3" key="1">
    <citation type="submission" date="2016-10" db="EMBL/GenBank/DDBJ databases">
        <authorList>
            <person name="Varghese N."/>
            <person name="Submissions S."/>
        </authorList>
    </citation>
    <scope>NUCLEOTIDE SEQUENCE [LARGE SCALE GENOMIC DNA]</scope>
    <source>
        <strain evidence="1 3">DSM 17835</strain>
    </source>
</reference>